<dbReference type="Pfam" id="PF06067">
    <property type="entry name" value="DUF932"/>
    <property type="match status" value="1"/>
</dbReference>
<reference evidence="1 2" key="1">
    <citation type="journal article" date="2014" name="J Genomics">
        <title>Draft Genome Sequence of the Extremely Halophilic Phototrophic Purple Sulfur Bacterium Halorhodospira halochloris.</title>
        <authorList>
            <person name="Singh K.S."/>
            <person name="Kirksey J."/>
            <person name="Hoff W.D."/>
            <person name="Deole R."/>
        </authorList>
    </citation>
    <scope>NUCLEOTIDE SEQUENCE [LARGE SCALE GENOMIC DNA]</scope>
    <source>
        <strain evidence="1 2">A</strain>
    </source>
</reference>
<dbReference type="Proteomes" id="UP000019442">
    <property type="component" value="Chromosome"/>
</dbReference>
<organism evidence="1 2">
    <name type="scientific">Ectothiorhodospira haloalkaliphila</name>
    <dbReference type="NCBI Taxonomy" id="421628"/>
    <lineage>
        <taxon>Bacteria</taxon>
        <taxon>Pseudomonadati</taxon>
        <taxon>Pseudomonadota</taxon>
        <taxon>Gammaproteobacteria</taxon>
        <taxon>Chromatiales</taxon>
        <taxon>Ectothiorhodospiraceae</taxon>
        <taxon>Ectothiorhodospira</taxon>
    </lineage>
</organism>
<dbReference type="AlphaFoldDB" id="W8KU34"/>
<protein>
    <recommendedName>
        <fullName evidence="3">DUF945 domain-containing protein</fullName>
    </recommendedName>
</protein>
<gene>
    <name evidence="1" type="ORF">M911_07820</name>
</gene>
<keyword evidence="2" id="KW-1185">Reference proteome</keyword>
<evidence type="ECO:0000313" key="1">
    <source>
        <dbReference type="EMBL" id="AHK79081.1"/>
    </source>
</evidence>
<reference evidence="2" key="2">
    <citation type="submission" date="2014-02" db="EMBL/GenBank/DDBJ databases">
        <title>Draft Genome Sequence of extremely halophilic bacteria Halorhodospira halochloris.</title>
        <authorList>
            <person name="Singh K.S."/>
        </authorList>
    </citation>
    <scope>NUCLEOTIDE SEQUENCE [LARGE SCALE GENOMIC DNA]</scope>
    <source>
        <strain evidence="2">A</strain>
    </source>
</reference>
<sequence length="283" mass="31868">MACPGFLRRDVMSMMMLNDDHLRRAAPAVFAQAPHDAVSERYGFVPTIQVVNALRDEGWYPVRAQQTNCRDLERVGVARHMIRFRQDPDRQMAVGDSVAELVLTNSHDRSSAYQLDLGLFRLICLNGMVTPVGETGGIRVRHGKNVVDEILEGSVALVGHVPNIQTAMETFRSLSVDRGEAELFAASALELRYGDDWQRQAPIKPENLLEARRREDAQDQTLWGAFNKAQENLLKGGIRGRSRSGRRTRTRPIHSVTEDVRLNRALWRLTERFAKLKGADLAA</sequence>
<proteinExistence type="predicted"/>
<accession>W8KU34</accession>
<dbReference type="HOGENOM" id="CLU_059317_0_0_6"/>
<evidence type="ECO:0000313" key="2">
    <source>
        <dbReference type="Proteomes" id="UP000019442"/>
    </source>
</evidence>
<evidence type="ECO:0008006" key="3">
    <source>
        <dbReference type="Google" id="ProtNLM"/>
    </source>
</evidence>
<dbReference type="InterPro" id="IPR026325">
    <property type="entry name" value="DUF932"/>
</dbReference>
<dbReference type="PATRIC" id="fig|1354791.3.peg.2017"/>
<dbReference type="EMBL" id="CP007268">
    <property type="protein sequence ID" value="AHK79081.1"/>
    <property type="molecule type" value="Genomic_DNA"/>
</dbReference>
<name>W8KU34_9GAMM</name>
<dbReference type="KEGG" id="hhc:M911_07820"/>